<comment type="caution">
    <text evidence="2">The sequence shown here is derived from an EMBL/GenBank/DDBJ whole genome shotgun (WGS) entry which is preliminary data.</text>
</comment>
<feature type="compositionally biased region" description="Polar residues" evidence="1">
    <location>
        <begin position="286"/>
        <end position="297"/>
    </location>
</feature>
<gene>
    <name evidence="2" type="ORF">JMJ35_001317</name>
</gene>
<keyword evidence="3" id="KW-1185">Reference proteome</keyword>
<dbReference type="Proteomes" id="UP001166286">
    <property type="component" value="Unassembled WGS sequence"/>
</dbReference>
<dbReference type="EMBL" id="JAFEKC020000002">
    <property type="protein sequence ID" value="KAK0516714.1"/>
    <property type="molecule type" value="Genomic_DNA"/>
</dbReference>
<name>A0AA39RAI0_9LECA</name>
<feature type="region of interest" description="Disordered" evidence="1">
    <location>
        <begin position="224"/>
        <end position="344"/>
    </location>
</feature>
<evidence type="ECO:0000313" key="3">
    <source>
        <dbReference type="Proteomes" id="UP001166286"/>
    </source>
</evidence>
<accession>A0AA39RAI0</accession>
<dbReference type="AlphaFoldDB" id="A0AA39RAI0"/>
<feature type="compositionally biased region" description="Basic residues" evidence="1">
    <location>
        <begin position="255"/>
        <end position="266"/>
    </location>
</feature>
<proteinExistence type="predicted"/>
<reference evidence="2" key="1">
    <citation type="submission" date="2023-03" db="EMBL/GenBank/DDBJ databases">
        <title>Complete genome of Cladonia borealis.</title>
        <authorList>
            <person name="Park H."/>
        </authorList>
    </citation>
    <scope>NUCLEOTIDE SEQUENCE</scope>
    <source>
        <strain evidence="2">ANT050790</strain>
    </source>
</reference>
<protein>
    <submittedName>
        <fullName evidence="2">Uncharacterized protein</fullName>
    </submittedName>
</protein>
<organism evidence="2 3">
    <name type="scientific">Cladonia borealis</name>
    <dbReference type="NCBI Taxonomy" id="184061"/>
    <lineage>
        <taxon>Eukaryota</taxon>
        <taxon>Fungi</taxon>
        <taxon>Dikarya</taxon>
        <taxon>Ascomycota</taxon>
        <taxon>Pezizomycotina</taxon>
        <taxon>Lecanoromycetes</taxon>
        <taxon>OSLEUM clade</taxon>
        <taxon>Lecanoromycetidae</taxon>
        <taxon>Lecanorales</taxon>
        <taxon>Lecanorineae</taxon>
        <taxon>Cladoniaceae</taxon>
        <taxon>Cladonia</taxon>
    </lineage>
</organism>
<evidence type="ECO:0000256" key="1">
    <source>
        <dbReference type="SAM" id="MobiDB-lite"/>
    </source>
</evidence>
<sequence>MQTVDQQEMFAMTSGVSDFEFDFNFDFDIPEVYKTLTNEEPLPEFNIDAQTPDLNSLVTPLEGGSADTFQTDTVAPLDILTAPDSTAYEHEKSTVDDCELPFPKVRKLSASRWVPCAGPKPQPEPSTWFPIAAPSNLAPSFAIPALPQYVYPDPQTVSLPYHYPSPPRVMPGHNFSAVTPPGRQSASLPVPGFMYGGVIPTLMPPPAGRYRRMAPVNDMSIADQHQGMKRKRDATPVANHGADDESDSVVFSGRRPPKKVRRPRQYKQKEEQLEKCRKRYERRQRLQGNNAQKNYQVVESPVSDSSREDSPEYILGASKQEFDGDGLLRRSSRQSKPRFPDLQF</sequence>
<evidence type="ECO:0000313" key="2">
    <source>
        <dbReference type="EMBL" id="KAK0516714.1"/>
    </source>
</evidence>